<dbReference type="PROSITE" id="PS50853">
    <property type="entry name" value="FN3"/>
    <property type="match status" value="4"/>
</dbReference>
<evidence type="ECO:0000256" key="7">
    <source>
        <dbReference type="ARBA" id="ARBA00022889"/>
    </source>
</evidence>
<keyword evidence="6" id="KW-0677">Repeat</keyword>
<keyword evidence="3" id="KW-1003">Cell membrane</keyword>
<dbReference type="Pfam" id="PF07679">
    <property type="entry name" value="I-set"/>
    <property type="match status" value="2"/>
</dbReference>
<dbReference type="InterPro" id="IPR003598">
    <property type="entry name" value="Ig_sub2"/>
</dbReference>
<dbReference type="InterPro" id="IPR007110">
    <property type="entry name" value="Ig-like_dom"/>
</dbReference>
<feature type="domain" description="Ig-like" evidence="14">
    <location>
        <begin position="398"/>
        <end position="492"/>
    </location>
</feature>
<dbReference type="FunFam" id="2.60.40.10:FF:000064">
    <property type="entry name" value="Contactin 1"/>
    <property type="match status" value="1"/>
</dbReference>
<dbReference type="FunFam" id="2.60.40.10:FF:000047">
    <property type="entry name" value="Contactin 1"/>
    <property type="match status" value="1"/>
</dbReference>
<feature type="domain" description="Ig-like" evidence="14">
    <location>
        <begin position="308"/>
        <end position="392"/>
    </location>
</feature>
<evidence type="ECO:0000256" key="1">
    <source>
        <dbReference type="ARBA" id="ARBA00004609"/>
    </source>
</evidence>
<dbReference type="SMART" id="SM00409">
    <property type="entry name" value="IG"/>
    <property type="match status" value="6"/>
</dbReference>
<evidence type="ECO:0000256" key="3">
    <source>
        <dbReference type="ARBA" id="ARBA00022475"/>
    </source>
</evidence>
<dbReference type="GO" id="GO:0030424">
    <property type="term" value="C:axon"/>
    <property type="evidence" value="ECO:0007669"/>
    <property type="project" value="TreeGrafter"/>
</dbReference>
<evidence type="ECO:0000256" key="9">
    <source>
        <dbReference type="ARBA" id="ARBA00023157"/>
    </source>
</evidence>
<feature type="domain" description="Ig-like" evidence="14">
    <location>
        <begin position="144"/>
        <end position="198"/>
    </location>
</feature>
<proteinExistence type="inferred from homology"/>
<feature type="domain" description="Fibronectin type-III" evidence="15">
    <location>
        <begin position="693"/>
        <end position="790"/>
    </location>
</feature>
<evidence type="ECO:0000313" key="17">
    <source>
        <dbReference type="Proteomes" id="UP000694555"/>
    </source>
</evidence>
<evidence type="ECO:0000256" key="5">
    <source>
        <dbReference type="ARBA" id="ARBA00022729"/>
    </source>
</evidence>
<dbReference type="Gene3D" id="2.60.40.10">
    <property type="entry name" value="Immunoglobulins"/>
    <property type="match status" value="10"/>
</dbReference>
<feature type="compositionally biased region" description="Polar residues" evidence="13">
    <location>
        <begin position="878"/>
        <end position="892"/>
    </location>
</feature>
<dbReference type="FunFam" id="2.60.40.10:FF:000005">
    <property type="entry name" value="Neuronal cell adhesion molecule"/>
    <property type="match status" value="1"/>
</dbReference>
<dbReference type="Pfam" id="PF00041">
    <property type="entry name" value="fn3"/>
    <property type="match status" value="2"/>
</dbReference>
<accession>A0A8C0C1A9</accession>
<keyword evidence="10" id="KW-0325">Glycoprotein</keyword>
<dbReference type="InterPro" id="IPR036116">
    <property type="entry name" value="FN3_sf"/>
</dbReference>
<dbReference type="InterPro" id="IPR013783">
    <property type="entry name" value="Ig-like_fold"/>
</dbReference>
<name>A0A8C0C1A9_9AVES</name>
<keyword evidence="9" id="KW-1015">Disulfide bond</keyword>
<feature type="domain" description="Ig-like" evidence="14">
    <location>
        <begin position="24"/>
        <end position="115"/>
    </location>
</feature>
<dbReference type="FunFam" id="2.60.40.10:FF:000035">
    <property type="entry name" value="Contactin 1"/>
    <property type="match status" value="1"/>
</dbReference>
<dbReference type="InterPro" id="IPR003599">
    <property type="entry name" value="Ig_sub"/>
</dbReference>
<feature type="domain" description="Ig-like" evidence="14">
    <location>
        <begin position="217"/>
        <end position="298"/>
    </location>
</feature>
<dbReference type="GO" id="GO:0098632">
    <property type="term" value="F:cell-cell adhesion mediator activity"/>
    <property type="evidence" value="ECO:0007669"/>
    <property type="project" value="TreeGrafter"/>
</dbReference>
<keyword evidence="8" id="KW-0472">Membrane</keyword>
<dbReference type="GO" id="GO:0007420">
    <property type="term" value="P:brain development"/>
    <property type="evidence" value="ECO:0007669"/>
    <property type="project" value="TreeGrafter"/>
</dbReference>
<dbReference type="PROSITE" id="PS50835">
    <property type="entry name" value="IG_LIKE"/>
    <property type="match status" value="6"/>
</dbReference>
<dbReference type="GO" id="GO:0005886">
    <property type="term" value="C:plasma membrane"/>
    <property type="evidence" value="ECO:0007669"/>
    <property type="project" value="UniProtKB-SubCell"/>
</dbReference>
<keyword evidence="17" id="KW-1185">Reference proteome</keyword>
<feature type="domain" description="Ig-like" evidence="14">
    <location>
        <begin position="504"/>
        <end position="581"/>
    </location>
</feature>
<dbReference type="Pfam" id="PF00047">
    <property type="entry name" value="ig"/>
    <property type="match status" value="1"/>
</dbReference>
<dbReference type="Ensembl" id="ENSBJAT00000025914.1">
    <property type="protein sequence ID" value="ENSBJAP00000025220.1"/>
    <property type="gene ID" value="ENSBJAG00000016110.1"/>
</dbReference>
<dbReference type="SMART" id="SM00408">
    <property type="entry name" value="IGc2"/>
    <property type="match status" value="6"/>
</dbReference>
<evidence type="ECO:0000313" key="16">
    <source>
        <dbReference type="Ensembl" id="ENSBJAP00000025220.1"/>
    </source>
</evidence>
<dbReference type="InterPro" id="IPR013151">
    <property type="entry name" value="Immunoglobulin_dom"/>
</dbReference>
<dbReference type="FunFam" id="2.60.40.10:FF:000044">
    <property type="entry name" value="Contactin 1"/>
    <property type="match status" value="1"/>
</dbReference>
<evidence type="ECO:0000256" key="6">
    <source>
        <dbReference type="ARBA" id="ARBA00022737"/>
    </source>
</evidence>
<keyword evidence="12" id="KW-0393">Immunoglobulin domain</keyword>
<evidence type="ECO:0000256" key="10">
    <source>
        <dbReference type="ARBA" id="ARBA00023180"/>
    </source>
</evidence>
<dbReference type="FunFam" id="2.60.40.10:FF:000052">
    <property type="entry name" value="Contactin 1"/>
    <property type="match status" value="1"/>
</dbReference>
<dbReference type="SUPFAM" id="SSF48726">
    <property type="entry name" value="Immunoglobulin"/>
    <property type="match status" value="6"/>
</dbReference>
<dbReference type="SMART" id="SM00060">
    <property type="entry name" value="FN3"/>
    <property type="match status" value="4"/>
</dbReference>
<dbReference type="CDD" id="cd00063">
    <property type="entry name" value="FN3"/>
    <property type="match status" value="4"/>
</dbReference>
<dbReference type="FunFam" id="2.60.40.10:FF:000054">
    <property type="entry name" value="Contactin 1"/>
    <property type="match status" value="1"/>
</dbReference>
<keyword evidence="5" id="KW-0732">Signal</keyword>
<keyword evidence="4" id="KW-0336">GPI-anchor</keyword>
<dbReference type="Proteomes" id="UP000694555">
    <property type="component" value="Unplaced"/>
</dbReference>
<dbReference type="SUPFAM" id="SSF49265">
    <property type="entry name" value="Fibronectin type III"/>
    <property type="match status" value="2"/>
</dbReference>
<evidence type="ECO:0000256" key="8">
    <source>
        <dbReference type="ARBA" id="ARBA00023136"/>
    </source>
</evidence>
<evidence type="ECO:0000256" key="2">
    <source>
        <dbReference type="ARBA" id="ARBA00009812"/>
    </source>
</evidence>
<organism evidence="16 17">
    <name type="scientific">Buteo japonicus</name>
    <dbReference type="NCBI Taxonomy" id="224669"/>
    <lineage>
        <taxon>Eukaryota</taxon>
        <taxon>Metazoa</taxon>
        <taxon>Chordata</taxon>
        <taxon>Craniata</taxon>
        <taxon>Vertebrata</taxon>
        <taxon>Euteleostomi</taxon>
        <taxon>Archelosauria</taxon>
        <taxon>Archosauria</taxon>
        <taxon>Dinosauria</taxon>
        <taxon>Saurischia</taxon>
        <taxon>Theropoda</taxon>
        <taxon>Coelurosauria</taxon>
        <taxon>Aves</taxon>
        <taxon>Neognathae</taxon>
        <taxon>Neoaves</taxon>
        <taxon>Telluraves</taxon>
        <taxon>Accipitrimorphae</taxon>
        <taxon>Accipitriformes</taxon>
        <taxon>Accipitridae</taxon>
        <taxon>Accipitrinae</taxon>
        <taxon>Buteo</taxon>
    </lineage>
</organism>
<protein>
    <submittedName>
        <fullName evidence="16">Contactin 6</fullName>
    </submittedName>
</protein>
<evidence type="ECO:0000256" key="4">
    <source>
        <dbReference type="ARBA" id="ARBA00022622"/>
    </source>
</evidence>
<evidence type="ECO:0000256" key="13">
    <source>
        <dbReference type="SAM" id="MobiDB-lite"/>
    </source>
</evidence>
<feature type="region of interest" description="Disordered" evidence="13">
    <location>
        <begin position="878"/>
        <end position="898"/>
    </location>
</feature>
<evidence type="ECO:0000256" key="11">
    <source>
        <dbReference type="ARBA" id="ARBA00023288"/>
    </source>
</evidence>
<comment type="subcellular location">
    <subcellularLocation>
        <location evidence="1">Cell membrane</location>
        <topology evidence="1">Lipid-anchor</topology>
        <topology evidence="1">GPI-anchor</topology>
    </subcellularLocation>
</comment>
<dbReference type="FunFam" id="2.60.40.10:FF:000028">
    <property type="entry name" value="Neuronal cell adhesion molecule"/>
    <property type="match status" value="1"/>
</dbReference>
<evidence type="ECO:0000256" key="12">
    <source>
        <dbReference type="ARBA" id="ARBA00023319"/>
    </source>
</evidence>
<sequence length="1036" mass="113696">PKWRGCLILNYCLSFTGEETLHGPVFIQEPYDITYSMGSANPEILLNCTAKGYPLPYYRWKQNGTDIDLTMSYHYRLVGGSLAINNPHKKQDIGTYQCLATNSFGTILSRKAKLQFAYLENFETKTRSTVSVREGQGVVLLCLSYTWIFNNNTLCVQEDSRRFVSQETGNLYIAKVEPSDVGNYTCVVTNSKAEQSVQGPPTPLTLRSDGVMGEYEPKIEVRFPETTYAAKGSSVKLECFALGNPVPSISWKRSDGNSLTKKIEHNKTKGVLEIPDVQQEDEGSYECTAGNIRGRNIARGQLFVYALPEWVKKIQNAFLSLYDSLFWECKAKGKPSPSYSWLKNGQPLMSEERIKIENGTLIIPMLNMSDSGLYQCVAENKYGTIYANAELRVIAAAPDFSKNPVKKLSVVQVGGEVTIGCKPSASPRAVINWRKGSEVLHQNKRVTLLEDGGLRLYNITKSDAGVYTCIATNQFGVARNSGNLIVKERTVITIPPSNMDVTVGESIVLPCQVSHDPSVDVVFMWSFNGNRIDFNRGIHHFERIGRESVGDLMIRNIQLHHSGKYVCMVQTTLDSQSATVDIIVRGPPGPPEDVKVEHISSTTAVLSWKSGIDNNSPVQIYSIQTRTPFSVGWQAVATVPEVVNGRTHKATVVDLSPWVEYEFRVVASNSVGIGEPSRPSALLKTKAAVPVVAPTNVSGGGGSCSELVITWEPVPEELQNGEGFGYIVMFRPLGSTTWTKAVVASVEASKYVYRNESITPLSPFEVKVGVYNNEGEGTLSSITIVYSGEDEPQIAPAGASALSVSAAEVEVSWQPIAWNRHTGRVLGYEVLYWTDDPKESTAGKVRVNGNVTAKNITGLKANTVYFATVRAYNTAGTGPSSTPVNVTTKKSPPSQPPANIAWKLTNSKICLNWEHVKTMENESEVLGYKILYRQNRHSKTHILETNNTSAELLVPFEEDYLIEIRTVSDGGDGSSSEEIRIPKISSTFLAKVKAAAPTLLLLLSQRISALLRRWGGVTQGPASALISALLFMQNGA</sequence>
<keyword evidence="7" id="KW-0130">Cell adhesion</keyword>
<keyword evidence="11" id="KW-0449">Lipoprotein</keyword>
<dbReference type="GO" id="GO:0098552">
    <property type="term" value="C:side of membrane"/>
    <property type="evidence" value="ECO:0007669"/>
    <property type="project" value="UniProtKB-KW"/>
</dbReference>
<dbReference type="InterPro" id="IPR013098">
    <property type="entry name" value="Ig_I-set"/>
</dbReference>
<comment type="similarity">
    <text evidence="2">Belongs to the immunoglobulin superfamily. Contactin family.</text>
</comment>
<evidence type="ECO:0000259" key="14">
    <source>
        <dbReference type="PROSITE" id="PS50835"/>
    </source>
</evidence>
<feature type="domain" description="Fibronectin type-III" evidence="15">
    <location>
        <begin position="590"/>
        <end position="688"/>
    </location>
</feature>
<dbReference type="PANTHER" id="PTHR44170">
    <property type="entry name" value="PROTEIN SIDEKICK"/>
    <property type="match status" value="1"/>
</dbReference>
<dbReference type="Pfam" id="PF13927">
    <property type="entry name" value="Ig_3"/>
    <property type="match status" value="3"/>
</dbReference>
<dbReference type="GO" id="GO:0007411">
    <property type="term" value="P:axon guidance"/>
    <property type="evidence" value="ECO:0007669"/>
    <property type="project" value="TreeGrafter"/>
</dbReference>
<dbReference type="InterPro" id="IPR036179">
    <property type="entry name" value="Ig-like_dom_sf"/>
</dbReference>
<dbReference type="AlphaFoldDB" id="A0A8C0C1A9"/>
<reference evidence="16" key="1">
    <citation type="submission" date="2025-08" db="UniProtKB">
        <authorList>
            <consortium name="Ensembl"/>
        </authorList>
    </citation>
    <scope>IDENTIFICATION</scope>
</reference>
<feature type="domain" description="Fibronectin type-III" evidence="15">
    <location>
        <begin position="892"/>
        <end position="987"/>
    </location>
</feature>
<dbReference type="InterPro" id="IPR003961">
    <property type="entry name" value="FN3_dom"/>
</dbReference>
<feature type="domain" description="Fibronectin type-III" evidence="15">
    <location>
        <begin position="795"/>
        <end position="891"/>
    </location>
</feature>
<evidence type="ECO:0000259" key="15">
    <source>
        <dbReference type="PROSITE" id="PS50853"/>
    </source>
</evidence>
<dbReference type="FunFam" id="2.60.40.10:FF:000004">
    <property type="entry name" value="DCC isoform 1"/>
    <property type="match status" value="2"/>
</dbReference>
<dbReference type="PANTHER" id="PTHR44170:SF38">
    <property type="entry name" value="CONTACTIN 6"/>
    <property type="match status" value="1"/>
</dbReference>
<reference evidence="16" key="2">
    <citation type="submission" date="2025-09" db="UniProtKB">
        <authorList>
            <consortium name="Ensembl"/>
        </authorList>
    </citation>
    <scope>IDENTIFICATION</scope>
</reference>